<dbReference type="SUPFAM" id="SSF82693">
    <property type="entry name" value="Multidrug efflux transporter AcrB pore domain, PN1, PN2, PC1 and PC2 subdomains"/>
    <property type="match status" value="4"/>
</dbReference>
<dbReference type="RefSeq" id="WP_215818333.1">
    <property type="nucleotide sequence ID" value="NZ_JAGSOY010000005.1"/>
</dbReference>
<dbReference type="PRINTS" id="PR00702">
    <property type="entry name" value="ACRIFLAVINRP"/>
</dbReference>
<evidence type="ECO:0000256" key="6">
    <source>
        <dbReference type="ARBA" id="ARBA00022692"/>
    </source>
</evidence>
<evidence type="ECO:0000256" key="1">
    <source>
        <dbReference type="ARBA" id="ARBA00004429"/>
    </source>
</evidence>
<organism evidence="10 11">
    <name type="scientific">Zooshikella harenae</name>
    <dbReference type="NCBI Taxonomy" id="2827238"/>
    <lineage>
        <taxon>Bacteria</taxon>
        <taxon>Pseudomonadati</taxon>
        <taxon>Pseudomonadota</taxon>
        <taxon>Gammaproteobacteria</taxon>
        <taxon>Oceanospirillales</taxon>
        <taxon>Zooshikellaceae</taxon>
        <taxon>Zooshikella</taxon>
    </lineage>
</organism>
<dbReference type="PANTHER" id="PTHR32063">
    <property type="match status" value="1"/>
</dbReference>
<protein>
    <recommendedName>
        <fullName evidence="9">Efflux pump membrane transporter</fullName>
    </recommendedName>
</protein>
<dbReference type="Proteomes" id="UP000690515">
    <property type="component" value="Unassembled WGS sequence"/>
</dbReference>
<evidence type="ECO:0000256" key="4">
    <source>
        <dbReference type="ARBA" id="ARBA00022475"/>
    </source>
</evidence>
<proteinExistence type="inferred from homology"/>
<evidence type="ECO:0000256" key="3">
    <source>
        <dbReference type="ARBA" id="ARBA00022448"/>
    </source>
</evidence>
<evidence type="ECO:0000256" key="2">
    <source>
        <dbReference type="ARBA" id="ARBA00010942"/>
    </source>
</evidence>
<feature type="transmembrane region" description="Helical" evidence="9">
    <location>
        <begin position="535"/>
        <end position="553"/>
    </location>
</feature>
<dbReference type="InterPro" id="IPR027463">
    <property type="entry name" value="AcrB_DN_DC_subdom"/>
</dbReference>
<feature type="transmembrane region" description="Helical" evidence="9">
    <location>
        <begin position="342"/>
        <end position="361"/>
    </location>
</feature>
<dbReference type="SUPFAM" id="SSF82866">
    <property type="entry name" value="Multidrug efflux transporter AcrB transmembrane domain"/>
    <property type="match status" value="2"/>
</dbReference>
<dbReference type="EMBL" id="JAGSOY010000005">
    <property type="protein sequence ID" value="MBU2710170.1"/>
    <property type="molecule type" value="Genomic_DNA"/>
</dbReference>
<comment type="similarity">
    <text evidence="2 9">Belongs to the resistance-nodulation-cell division (RND) (TC 2.A.6) family.</text>
</comment>
<dbReference type="NCBIfam" id="TIGR00915">
    <property type="entry name" value="2A0602"/>
    <property type="match status" value="1"/>
</dbReference>
<feature type="transmembrane region" description="Helical" evidence="9">
    <location>
        <begin position="368"/>
        <end position="392"/>
    </location>
</feature>
<feature type="transmembrane region" description="Helical" evidence="9">
    <location>
        <begin position="440"/>
        <end position="460"/>
    </location>
</feature>
<evidence type="ECO:0000256" key="7">
    <source>
        <dbReference type="ARBA" id="ARBA00022989"/>
    </source>
</evidence>
<evidence type="ECO:0000313" key="11">
    <source>
        <dbReference type="Proteomes" id="UP000690515"/>
    </source>
</evidence>
<dbReference type="Gene3D" id="3.30.70.1440">
    <property type="entry name" value="Multidrug efflux transporter AcrB pore domain"/>
    <property type="match status" value="1"/>
</dbReference>
<name>A0ABS5Z850_9GAMM</name>
<dbReference type="Gene3D" id="3.30.70.1430">
    <property type="entry name" value="Multidrug efflux transporter AcrB pore domain"/>
    <property type="match status" value="2"/>
</dbReference>
<sequence>MISQFFIYRPKFAFVISIIITLAGFLAIPVLPVAQFPPITPPVIEVTANFPGASAKVVQDTVANPIESQVNGVEDMIYMSSKSANDGSYRLSVTFAIGTDPNMAQINVQNRVALANPQLPAEVTRQGVAVDKKSSDMLLIVNLISPNNSYDGLFLSNYASINIKDTLARVSGVSDAQILGAQDYGMRIWLDPAKMSTYGITTQDIDNAINEQNVQVPAGQIGAAPSLPTQQFQYALQAKGRLSSPEEFEQIILKSRNDGSSIYLKDVARIELGSASYGWFGELNNSPSVILAVYQLPDANALEVAQQVKKEMQQLAKQFPNDISFEILYDTTRFIETSIAEVVETLIVAVLLVILVVFIFLQDWRSTLIPSIAIPVSLIGTFAVLLAIGFSINTISLFALILAIGVVVDDAIVVIENVQRLMEEEKLSPVEATVKAMQQVSGPIIATTLVLLAVFTPVALMPGITGQMYAQFAITISVSVIISSINALTLSPALCATLLKPSAAPSFFILRWFNQGFDKLTGKYQRAVTSLVRKLFIVSLLFLALIAILLVFAKQLPTGFIPEEDQGFFMIDVQLPDGASLNRTAEVMHQVTDMVKTVSGVSDVMIVAGYSILNGAMSSNAGLAIAVLNPWDEREEPELYQSAIIQQVQAKLSTIARAKAAAFSTPAIPGLGTTGGFEFVLTDQLGRDPREIAQVMGGLLLAANATKEIGVAFSTFRANVPQMFIDVEREKVKNLGVPLSDIFGTLQTQLGSLYVNDFNKFGKTYKVLLQAEPEFRNDENDLKRFYVRSASGEIVPLSTLISVTPLLGPDVINRYNLFTSVTINGQPAAGHSSGQAVTAMEQAAKASLPNGYSFEWTGMTYQELAAGNLAPLLFSLALIFVYLFLVAQYESWLIPWAVILAVPIAILGAFLNVWIAQSDVNLYTQIGLVLLIGLASKNAILIVEFAKEKHEVEGLSIQDAAITAATLRFRAVLMTAFSFILGVVPLVIATGAGAASRHSIGYSVFGGMLAAGIVGTLLVPVFYAIIQHLRERLKKQG</sequence>
<keyword evidence="3 9" id="KW-0813">Transport</keyword>
<dbReference type="Pfam" id="PF00873">
    <property type="entry name" value="ACR_tran"/>
    <property type="match status" value="1"/>
</dbReference>
<keyword evidence="6 9" id="KW-0812">Transmembrane</keyword>
<dbReference type="SUPFAM" id="SSF82714">
    <property type="entry name" value="Multidrug efflux transporter AcrB TolC docking domain, DN and DC subdomains"/>
    <property type="match status" value="2"/>
</dbReference>
<dbReference type="Gene3D" id="3.30.70.1320">
    <property type="entry name" value="Multidrug efflux transporter AcrB pore domain like"/>
    <property type="match status" value="1"/>
</dbReference>
<dbReference type="NCBIfam" id="NF000282">
    <property type="entry name" value="RND_permease_1"/>
    <property type="match status" value="1"/>
</dbReference>
<keyword evidence="7 9" id="KW-1133">Transmembrane helix</keyword>
<feature type="transmembrane region" description="Helical" evidence="9">
    <location>
        <begin position="869"/>
        <end position="886"/>
    </location>
</feature>
<dbReference type="PANTHER" id="PTHR32063:SF76">
    <property type="entry name" value="EFFLUX PUMP MEMBRANE TRANSPORTER"/>
    <property type="match status" value="1"/>
</dbReference>
<evidence type="ECO:0000256" key="8">
    <source>
        <dbReference type="ARBA" id="ARBA00023136"/>
    </source>
</evidence>
<evidence type="ECO:0000256" key="9">
    <source>
        <dbReference type="RuleBase" id="RU364070"/>
    </source>
</evidence>
<evidence type="ECO:0000256" key="5">
    <source>
        <dbReference type="ARBA" id="ARBA00022519"/>
    </source>
</evidence>
<accession>A0ABS5Z850</accession>
<dbReference type="InterPro" id="IPR001036">
    <property type="entry name" value="Acrflvin-R"/>
</dbReference>
<keyword evidence="4" id="KW-1003">Cell membrane</keyword>
<keyword evidence="11" id="KW-1185">Reference proteome</keyword>
<feature type="transmembrane region" description="Helical" evidence="9">
    <location>
        <begin position="472"/>
        <end position="499"/>
    </location>
</feature>
<feature type="transmembrane region" description="Helical" evidence="9">
    <location>
        <begin position="1000"/>
        <end position="1026"/>
    </location>
</feature>
<feature type="transmembrane region" description="Helical" evidence="9">
    <location>
        <begin position="922"/>
        <end position="946"/>
    </location>
</feature>
<dbReference type="Gene3D" id="3.30.2090.10">
    <property type="entry name" value="Multidrug efflux transporter AcrB TolC docking domain, DN and DC subdomains"/>
    <property type="match status" value="2"/>
</dbReference>
<feature type="transmembrane region" description="Helical" evidence="9">
    <location>
        <begin position="893"/>
        <end position="916"/>
    </location>
</feature>
<reference evidence="10 11" key="1">
    <citation type="submission" date="2021-04" db="EMBL/GenBank/DDBJ databases">
        <authorList>
            <person name="Pira H."/>
            <person name="Risdian C."/>
            <person name="Wink J."/>
        </authorList>
    </citation>
    <scope>NUCLEOTIDE SEQUENCE [LARGE SCALE GENOMIC DNA]</scope>
    <source>
        <strain evidence="10 11">WH53</strain>
    </source>
</reference>
<dbReference type="Gene3D" id="1.20.1640.10">
    <property type="entry name" value="Multidrug efflux transporter AcrB transmembrane domain"/>
    <property type="match status" value="2"/>
</dbReference>
<feature type="transmembrane region" description="Helical" evidence="9">
    <location>
        <begin position="398"/>
        <end position="419"/>
    </location>
</feature>
<dbReference type="InterPro" id="IPR004764">
    <property type="entry name" value="MdtF-like"/>
</dbReference>
<keyword evidence="8 9" id="KW-0472">Membrane</keyword>
<comment type="caution">
    <text evidence="10">The sequence shown here is derived from an EMBL/GenBank/DDBJ whole genome shotgun (WGS) entry which is preliminary data.</text>
</comment>
<evidence type="ECO:0000313" key="10">
    <source>
        <dbReference type="EMBL" id="MBU2710170.1"/>
    </source>
</evidence>
<feature type="transmembrane region" description="Helical" evidence="9">
    <location>
        <begin position="967"/>
        <end position="988"/>
    </location>
</feature>
<keyword evidence="5 9" id="KW-0997">Cell inner membrane</keyword>
<feature type="transmembrane region" description="Helical" evidence="9">
    <location>
        <begin position="12"/>
        <end position="34"/>
    </location>
</feature>
<gene>
    <name evidence="10" type="ORF">KCG35_03770</name>
</gene>
<comment type="subcellular location">
    <subcellularLocation>
        <location evidence="1 9">Cell inner membrane</location>
        <topology evidence="1 9">Multi-pass membrane protein</topology>
    </subcellularLocation>
</comment>